<dbReference type="EMBL" id="QOCW01000009">
    <property type="protein sequence ID" value="RBW69644.1"/>
    <property type="molecule type" value="Genomic_DNA"/>
</dbReference>
<dbReference type="AlphaFoldDB" id="A0A366XZQ3"/>
<dbReference type="RefSeq" id="WP_113806030.1">
    <property type="nucleotide sequence ID" value="NZ_QOCW01000009.1"/>
</dbReference>
<gene>
    <name evidence="1" type="ORF">DS031_10490</name>
</gene>
<accession>A0A366XZQ3</accession>
<sequence length="62" mass="7422">MILESTEEHYKLLKGLCFLEEIRNVVSIDGQMMDIENHLYNFVKEQYRELEELEEYPVASVL</sequence>
<protein>
    <submittedName>
        <fullName evidence="1">Uncharacterized protein</fullName>
    </submittedName>
</protein>
<proteinExistence type="predicted"/>
<dbReference type="Proteomes" id="UP000253314">
    <property type="component" value="Unassembled WGS sequence"/>
</dbReference>
<evidence type="ECO:0000313" key="1">
    <source>
        <dbReference type="EMBL" id="RBW69644.1"/>
    </source>
</evidence>
<organism evidence="1 2">
    <name type="scientific">Bacillus taeanensis</name>
    <dbReference type="NCBI Taxonomy" id="273032"/>
    <lineage>
        <taxon>Bacteria</taxon>
        <taxon>Bacillati</taxon>
        <taxon>Bacillota</taxon>
        <taxon>Bacilli</taxon>
        <taxon>Bacillales</taxon>
        <taxon>Bacillaceae</taxon>
        <taxon>Bacillus</taxon>
    </lineage>
</organism>
<reference evidence="1 2" key="1">
    <citation type="submission" date="2018-07" db="EMBL/GenBank/DDBJ databases">
        <title>Lottiidibacillus patelloidae gen. nov., sp. nov., isolated from the intestinal tract of a marine limpet and the reclassification of B. taeanensis BH030017T, B. algicola KMM 3737T and B. hwajinpoensis SW-72T as genus Lottiidibacillus.</title>
        <authorList>
            <person name="Liu R."/>
            <person name="Huang Z."/>
        </authorList>
    </citation>
    <scope>NUCLEOTIDE SEQUENCE [LARGE SCALE GENOMIC DNA]</scope>
    <source>
        <strain evidence="1 2">BH030017</strain>
    </source>
</reference>
<evidence type="ECO:0000313" key="2">
    <source>
        <dbReference type="Proteomes" id="UP000253314"/>
    </source>
</evidence>
<keyword evidence="2" id="KW-1185">Reference proteome</keyword>
<name>A0A366XZQ3_9BACI</name>
<comment type="caution">
    <text evidence="1">The sequence shown here is derived from an EMBL/GenBank/DDBJ whole genome shotgun (WGS) entry which is preliminary data.</text>
</comment>